<keyword evidence="2" id="KW-0496">Mitochondrion</keyword>
<keyword evidence="1" id="KW-1133">Transmembrane helix</keyword>
<feature type="transmembrane region" description="Helical" evidence="1">
    <location>
        <begin position="52"/>
        <end position="75"/>
    </location>
</feature>
<dbReference type="GeneID" id="8656201"/>
<keyword evidence="1" id="KW-0812">Transmembrane</keyword>
<proteinExistence type="predicted"/>
<dbReference type="AlphaFoldDB" id="D1KRS7"/>
<evidence type="ECO:0000313" key="2">
    <source>
        <dbReference type="EMBL" id="ACT21459.1"/>
    </source>
</evidence>
<reference evidence="2" key="1">
    <citation type="journal article" date="2009" name="BMC Genomics">
        <title>Eurotatorian paraphyly: Revisiting phylogenetic relationships based on the complete mitochondrial genome sequence of Rotaria rotatoria (Bdelloidea: Rotifera: Syndermata).</title>
        <authorList>
            <person name="Min G.S."/>
            <person name="Park J.K."/>
        </authorList>
    </citation>
    <scope>NUCLEOTIDE SEQUENCE</scope>
</reference>
<keyword evidence="1" id="KW-0472">Membrane</keyword>
<dbReference type="CTD" id="4539"/>
<dbReference type="EMBL" id="GQ304898">
    <property type="protein sequence ID" value="ACT21459.1"/>
    <property type="molecule type" value="Genomic_DNA"/>
</dbReference>
<protein>
    <submittedName>
        <fullName evidence="2">NADH dehydrogenase subunit 4L</fullName>
    </submittedName>
</protein>
<gene>
    <name evidence="2" type="primary">ND4L</name>
</gene>
<sequence>MFFSVLILGLLMIFVYLWSDYMKILIYLEFLSLVFISVIMLGMKLDFFSLNFFFGCLIFLVCESSMGFLLFILYISMESELVKKLSLVQY</sequence>
<feature type="transmembrane region" description="Helical" evidence="1">
    <location>
        <begin position="27"/>
        <end position="45"/>
    </location>
</feature>
<geneLocation type="mitochondrion" evidence="2"/>
<name>D1KRS7_9BILA</name>
<accession>D1KRS7</accession>
<organism evidence="2">
    <name type="scientific">Rotaria rotatoria</name>
    <dbReference type="NCBI Taxonomy" id="231624"/>
    <lineage>
        <taxon>Eukaryota</taxon>
        <taxon>Metazoa</taxon>
        <taxon>Spiralia</taxon>
        <taxon>Gnathifera</taxon>
        <taxon>Rotifera</taxon>
        <taxon>Eurotatoria</taxon>
        <taxon>Bdelloidea</taxon>
        <taxon>Philodinida</taxon>
        <taxon>Philodinidae</taxon>
        <taxon>Rotaria</taxon>
    </lineage>
</organism>
<evidence type="ECO:0000256" key="1">
    <source>
        <dbReference type="SAM" id="Phobius"/>
    </source>
</evidence>
<dbReference type="RefSeq" id="YP_003331190.1">
    <property type="nucleotide sequence ID" value="NC_013568.1"/>
</dbReference>
<reference evidence="2" key="2">
    <citation type="submission" date="2009-06" db="EMBL/GenBank/DDBJ databases">
        <authorList>
            <person name="Min K.-S."/>
            <person name="Park J.-K."/>
        </authorList>
    </citation>
    <scope>NUCLEOTIDE SEQUENCE</scope>
</reference>